<gene>
    <name evidence="1" type="ORF">POCTA_138.1.T1510171</name>
</gene>
<dbReference type="EMBL" id="CAJJDP010000153">
    <property type="protein sequence ID" value="CAD8210719.1"/>
    <property type="molecule type" value="Genomic_DNA"/>
</dbReference>
<dbReference type="AlphaFoldDB" id="A0A8S1YAC3"/>
<proteinExistence type="predicted"/>
<comment type="caution">
    <text evidence="1">The sequence shown here is derived from an EMBL/GenBank/DDBJ whole genome shotgun (WGS) entry which is preliminary data.</text>
</comment>
<organism evidence="1 2">
    <name type="scientific">Paramecium octaurelia</name>
    <dbReference type="NCBI Taxonomy" id="43137"/>
    <lineage>
        <taxon>Eukaryota</taxon>
        <taxon>Sar</taxon>
        <taxon>Alveolata</taxon>
        <taxon>Ciliophora</taxon>
        <taxon>Intramacronucleata</taxon>
        <taxon>Oligohymenophorea</taxon>
        <taxon>Peniculida</taxon>
        <taxon>Parameciidae</taxon>
        <taxon>Paramecium</taxon>
    </lineage>
</organism>
<name>A0A8S1YAC3_PAROT</name>
<evidence type="ECO:0000313" key="1">
    <source>
        <dbReference type="EMBL" id="CAD8210719.1"/>
    </source>
</evidence>
<evidence type="ECO:0000313" key="2">
    <source>
        <dbReference type="Proteomes" id="UP000683925"/>
    </source>
</evidence>
<sequence>MDQYSRKSKIQRHPYYNNNQRLQRVLQYKKRKAKQISQLGYLKILIRISRSKLYDRNDLSNMEWLFKELGMNLLWLQKLTLIIFKALMYRQNFSFQIRRQDFN</sequence>
<reference evidence="1" key="1">
    <citation type="submission" date="2021-01" db="EMBL/GenBank/DDBJ databases">
        <authorList>
            <consortium name="Genoscope - CEA"/>
            <person name="William W."/>
        </authorList>
    </citation>
    <scope>NUCLEOTIDE SEQUENCE</scope>
</reference>
<accession>A0A8S1YAC3</accession>
<dbReference type="Proteomes" id="UP000683925">
    <property type="component" value="Unassembled WGS sequence"/>
</dbReference>
<protein>
    <submittedName>
        <fullName evidence="1">Uncharacterized protein</fullName>
    </submittedName>
</protein>
<keyword evidence="2" id="KW-1185">Reference proteome</keyword>